<sequence>MSDNWLQYIPGDPTFQPSHEQAEKARSLLASYVPDADEVSVAFTETIEFFDPGANWSGVTCPACGADAEPWWLEAMDAASHEGFSNLFVTAQCCGKRVSLNELHYNWPCAFGRFALQAMNPNVRELTPAQESALAETVGHGLRKVWMHL</sequence>
<protein>
    <recommendedName>
        <fullName evidence="3">Phage protein</fullName>
    </recommendedName>
</protein>
<accession>A0ABS2KJU8</accession>
<comment type="caution">
    <text evidence="1">The sequence shown here is derived from an EMBL/GenBank/DDBJ whole genome shotgun (WGS) entry which is preliminary data.</text>
</comment>
<organism evidence="1 2">
    <name type="scientific">Dyella mobilis</name>
    <dbReference type="NCBI Taxonomy" id="1849582"/>
    <lineage>
        <taxon>Bacteria</taxon>
        <taxon>Pseudomonadati</taxon>
        <taxon>Pseudomonadota</taxon>
        <taxon>Gammaproteobacteria</taxon>
        <taxon>Lysobacterales</taxon>
        <taxon>Rhodanobacteraceae</taxon>
        <taxon>Dyella</taxon>
    </lineage>
</organism>
<evidence type="ECO:0000313" key="2">
    <source>
        <dbReference type="Proteomes" id="UP001430193"/>
    </source>
</evidence>
<dbReference type="Proteomes" id="UP001430193">
    <property type="component" value="Unassembled WGS sequence"/>
</dbReference>
<evidence type="ECO:0000313" key="1">
    <source>
        <dbReference type="EMBL" id="MBM7131209.1"/>
    </source>
</evidence>
<evidence type="ECO:0008006" key="3">
    <source>
        <dbReference type="Google" id="ProtNLM"/>
    </source>
</evidence>
<name>A0ABS2KJU8_9GAMM</name>
<proteinExistence type="predicted"/>
<gene>
    <name evidence="1" type="ORF">ISS99_16910</name>
</gene>
<dbReference type="EMBL" id="JADIKF010000040">
    <property type="protein sequence ID" value="MBM7131209.1"/>
    <property type="molecule type" value="Genomic_DNA"/>
</dbReference>
<dbReference type="RefSeq" id="WP_204632805.1">
    <property type="nucleotide sequence ID" value="NZ_BSOC01000005.1"/>
</dbReference>
<reference evidence="1" key="1">
    <citation type="submission" date="2020-10" db="EMBL/GenBank/DDBJ databases">
        <title>Phylogeny of dyella-like bacteria.</title>
        <authorList>
            <person name="Fu J."/>
        </authorList>
    </citation>
    <scope>NUCLEOTIDE SEQUENCE</scope>
    <source>
        <strain evidence="1">DHON07</strain>
    </source>
</reference>
<keyword evidence="2" id="KW-1185">Reference proteome</keyword>